<sequence length="591" mass="62950">MQSDCMKDGRRGKEDQGVCVGIACRYLRFQLLFRSVAHTPSYRYRCVFFAPRSFRPVKPSSASLPFRDALLAMLGIGLVNMLVALDQTVVSTALPSIVAELHGFEFYAWIASAYLLASVVTVPVFGRLGDYFGRKRFVIAAVIVFTAASVLCGLATDMRFLAAARALQGVGGGMMVGTAFASIPDLFPDPRARVRWQVVMAAAYGIGTAAGPSLGGWLSEHFGWRSTFLVNLPVGALALYFIRAHLPRYRPARAGDVRIDWTGAALVALVLGGFQTFIEAVPKDGLTTGNAVLAAAVLACTLALLACERRATHPIIPLDLFRDPQLVTLFTLSTLSGFVMFSLIFFAPLLLQGGFGLSPQEAGLLATPIAACIALGSLINTRIVIRLRKPTTILTAGFSLLVGASAGLAFASRHTAHLWLELTMSAVGIGLGFILNNLNIFGQEIAGRERFGITTALLQSTRMVGGMLGTSIVATIVNHRYAAGVGDALAVLGAPLRQRWHLQLADPRVLIDPALRETLIAQMKTAGLDGEALIDAVRHVLVDAIHLGIGLTGCAALAAALCVGRISHIRFARSASAPKSGEARTDEVKVE</sequence>
<proteinExistence type="predicted"/>
<keyword evidence="9" id="KW-1185">Reference proteome</keyword>
<evidence type="ECO:0000313" key="8">
    <source>
        <dbReference type="EMBL" id="SDD01574.1"/>
    </source>
</evidence>
<name>A0A1G6RB93_9BURK</name>
<dbReference type="GO" id="GO:0022857">
    <property type="term" value="F:transmembrane transporter activity"/>
    <property type="evidence" value="ECO:0007669"/>
    <property type="project" value="InterPro"/>
</dbReference>
<feature type="transmembrane region" description="Helical" evidence="6">
    <location>
        <begin position="137"/>
        <end position="156"/>
    </location>
</feature>
<feature type="transmembrane region" description="Helical" evidence="6">
    <location>
        <begin position="106"/>
        <end position="125"/>
    </location>
</feature>
<dbReference type="PROSITE" id="PS50850">
    <property type="entry name" value="MFS"/>
    <property type="match status" value="1"/>
</dbReference>
<evidence type="ECO:0000259" key="7">
    <source>
        <dbReference type="PROSITE" id="PS50850"/>
    </source>
</evidence>
<feature type="transmembrane region" description="Helical" evidence="6">
    <location>
        <begin position="198"/>
        <end position="218"/>
    </location>
</feature>
<evidence type="ECO:0000256" key="3">
    <source>
        <dbReference type="ARBA" id="ARBA00022692"/>
    </source>
</evidence>
<evidence type="ECO:0000256" key="5">
    <source>
        <dbReference type="ARBA" id="ARBA00023136"/>
    </source>
</evidence>
<feature type="transmembrane region" description="Helical" evidence="6">
    <location>
        <begin position="418"/>
        <end position="441"/>
    </location>
</feature>
<dbReference type="Proteomes" id="UP000198908">
    <property type="component" value="Unassembled WGS sequence"/>
</dbReference>
<evidence type="ECO:0000256" key="4">
    <source>
        <dbReference type="ARBA" id="ARBA00022989"/>
    </source>
</evidence>
<dbReference type="AlphaFoldDB" id="A0A1G6RB93"/>
<dbReference type="STRING" id="416944.SAMN05421548_11359"/>
<keyword evidence="3 6" id="KW-0812">Transmembrane</keyword>
<feature type="transmembrane region" description="Helical" evidence="6">
    <location>
        <begin position="393"/>
        <end position="412"/>
    </location>
</feature>
<feature type="domain" description="Major facilitator superfamily (MFS) profile" evidence="7">
    <location>
        <begin position="72"/>
        <end position="505"/>
    </location>
</feature>
<evidence type="ECO:0000256" key="2">
    <source>
        <dbReference type="ARBA" id="ARBA00022448"/>
    </source>
</evidence>
<accession>A0A1G6RB93</accession>
<dbReference type="GO" id="GO:0005886">
    <property type="term" value="C:plasma membrane"/>
    <property type="evidence" value="ECO:0007669"/>
    <property type="project" value="TreeGrafter"/>
</dbReference>
<dbReference type="InterPro" id="IPR036259">
    <property type="entry name" value="MFS_trans_sf"/>
</dbReference>
<feature type="transmembrane region" description="Helical" evidence="6">
    <location>
        <begin position="287"/>
        <end position="306"/>
    </location>
</feature>
<keyword evidence="2" id="KW-0813">Transport</keyword>
<evidence type="ECO:0000256" key="1">
    <source>
        <dbReference type="ARBA" id="ARBA00004127"/>
    </source>
</evidence>
<evidence type="ECO:0000313" key="9">
    <source>
        <dbReference type="Proteomes" id="UP000198908"/>
    </source>
</evidence>
<dbReference type="GO" id="GO:0012505">
    <property type="term" value="C:endomembrane system"/>
    <property type="evidence" value="ECO:0007669"/>
    <property type="project" value="UniProtKB-SubCell"/>
</dbReference>
<dbReference type="InterPro" id="IPR020846">
    <property type="entry name" value="MFS_dom"/>
</dbReference>
<dbReference type="Gene3D" id="1.20.1250.20">
    <property type="entry name" value="MFS general substrate transporter like domains"/>
    <property type="match status" value="1"/>
</dbReference>
<protein>
    <submittedName>
        <fullName evidence="8">Drug resistance transporter, EmrB/QacA subfamily</fullName>
    </submittedName>
</protein>
<feature type="transmembrane region" description="Helical" evidence="6">
    <location>
        <begin position="224"/>
        <end position="242"/>
    </location>
</feature>
<dbReference type="SUPFAM" id="SSF103473">
    <property type="entry name" value="MFS general substrate transporter"/>
    <property type="match status" value="1"/>
</dbReference>
<dbReference type="EMBL" id="FMYQ01000013">
    <property type="protein sequence ID" value="SDD01574.1"/>
    <property type="molecule type" value="Genomic_DNA"/>
</dbReference>
<evidence type="ECO:0000256" key="6">
    <source>
        <dbReference type="SAM" id="Phobius"/>
    </source>
</evidence>
<keyword evidence="5 6" id="KW-0472">Membrane</keyword>
<organism evidence="8 9">
    <name type="scientific">Paraburkholderia lycopersici</name>
    <dbReference type="NCBI Taxonomy" id="416944"/>
    <lineage>
        <taxon>Bacteria</taxon>
        <taxon>Pseudomonadati</taxon>
        <taxon>Pseudomonadota</taxon>
        <taxon>Betaproteobacteria</taxon>
        <taxon>Burkholderiales</taxon>
        <taxon>Burkholderiaceae</taxon>
        <taxon>Paraburkholderia</taxon>
    </lineage>
</organism>
<reference evidence="9" key="1">
    <citation type="submission" date="2016-09" db="EMBL/GenBank/DDBJ databases">
        <authorList>
            <person name="Varghese N."/>
            <person name="Submissions S."/>
        </authorList>
    </citation>
    <scope>NUCLEOTIDE SEQUENCE [LARGE SCALE GENOMIC DNA]</scope>
    <source>
        <strain evidence="9">TNe-862</strain>
    </source>
</reference>
<feature type="transmembrane region" description="Helical" evidence="6">
    <location>
        <begin position="362"/>
        <end position="381"/>
    </location>
</feature>
<dbReference type="Pfam" id="PF07690">
    <property type="entry name" value="MFS_1"/>
    <property type="match status" value="1"/>
</dbReference>
<dbReference type="Gene3D" id="1.20.1720.10">
    <property type="entry name" value="Multidrug resistance protein D"/>
    <property type="match status" value="1"/>
</dbReference>
<dbReference type="PANTHER" id="PTHR23501">
    <property type="entry name" value="MAJOR FACILITATOR SUPERFAMILY"/>
    <property type="match status" value="1"/>
</dbReference>
<feature type="transmembrane region" description="Helical" evidence="6">
    <location>
        <begin position="326"/>
        <end position="350"/>
    </location>
</feature>
<feature type="transmembrane region" description="Helical" evidence="6">
    <location>
        <begin position="263"/>
        <end position="281"/>
    </location>
</feature>
<dbReference type="InterPro" id="IPR011701">
    <property type="entry name" value="MFS"/>
</dbReference>
<feature type="transmembrane region" description="Helical" evidence="6">
    <location>
        <begin position="162"/>
        <end position="186"/>
    </location>
</feature>
<feature type="transmembrane region" description="Helical" evidence="6">
    <location>
        <begin position="70"/>
        <end position="94"/>
    </location>
</feature>
<keyword evidence="4 6" id="KW-1133">Transmembrane helix</keyword>
<gene>
    <name evidence="8" type="ORF">SAMN05421548_11359</name>
</gene>
<comment type="subcellular location">
    <subcellularLocation>
        <location evidence="1">Endomembrane system</location>
        <topology evidence="1">Multi-pass membrane protein</topology>
    </subcellularLocation>
</comment>
<dbReference type="PANTHER" id="PTHR23501:SF191">
    <property type="entry name" value="VACUOLAR BASIC AMINO ACID TRANSPORTER 4"/>
    <property type="match status" value="1"/>
</dbReference>